<dbReference type="InterPro" id="IPR036388">
    <property type="entry name" value="WH-like_DNA-bd_sf"/>
</dbReference>
<dbReference type="InterPro" id="IPR036390">
    <property type="entry name" value="WH_DNA-bd_sf"/>
</dbReference>
<organism evidence="5 6">
    <name type="scientific">Psychrobacillus soli</name>
    <dbReference type="NCBI Taxonomy" id="1543965"/>
    <lineage>
        <taxon>Bacteria</taxon>
        <taxon>Bacillati</taxon>
        <taxon>Bacillota</taxon>
        <taxon>Bacilli</taxon>
        <taxon>Bacillales</taxon>
        <taxon>Bacillaceae</taxon>
        <taxon>Psychrobacillus</taxon>
    </lineage>
</organism>
<keyword evidence="6" id="KW-1185">Reference proteome</keyword>
<proteinExistence type="predicted"/>
<dbReference type="Proteomes" id="UP000318937">
    <property type="component" value="Unassembled WGS sequence"/>
</dbReference>
<dbReference type="EMBL" id="VDGG01000011">
    <property type="protein sequence ID" value="TQR16379.1"/>
    <property type="molecule type" value="Genomic_DNA"/>
</dbReference>
<accession>A0A544TG01</accession>
<evidence type="ECO:0000256" key="3">
    <source>
        <dbReference type="ARBA" id="ARBA00023163"/>
    </source>
</evidence>
<dbReference type="Pfam" id="PF01638">
    <property type="entry name" value="HxlR"/>
    <property type="match status" value="1"/>
</dbReference>
<dbReference type="PANTHER" id="PTHR33204">
    <property type="entry name" value="TRANSCRIPTIONAL REGULATOR, MARR FAMILY"/>
    <property type="match status" value="1"/>
</dbReference>
<sequence length="112" mass="12872">MKICPYLESSFEILGRRWNGLIVHYLFNCPNYCAHFSDMKKDLTDITPRALSLKLTELAEHGLVEKKTTVEPTVQITYHLSVAGQELAEALKPVHAWAIQHITLEKEKQHDE</sequence>
<evidence type="ECO:0000313" key="6">
    <source>
        <dbReference type="Proteomes" id="UP000318937"/>
    </source>
</evidence>
<keyword evidence="2" id="KW-0238">DNA-binding</keyword>
<dbReference type="Gene3D" id="1.10.10.10">
    <property type="entry name" value="Winged helix-like DNA-binding domain superfamily/Winged helix DNA-binding domain"/>
    <property type="match status" value="1"/>
</dbReference>
<keyword evidence="3" id="KW-0804">Transcription</keyword>
<dbReference type="AlphaFoldDB" id="A0A544TG01"/>
<dbReference type="GO" id="GO:0003677">
    <property type="term" value="F:DNA binding"/>
    <property type="evidence" value="ECO:0007669"/>
    <property type="project" value="UniProtKB-KW"/>
</dbReference>
<dbReference type="PROSITE" id="PS51118">
    <property type="entry name" value="HTH_HXLR"/>
    <property type="match status" value="1"/>
</dbReference>
<evidence type="ECO:0000256" key="1">
    <source>
        <dbReference type="ARBA" id="ARBA00023015"/>
    </source>
</evidence>
<evidence type="ECO:0000259" key="4">
    <source>
        <dbReference type="PROSITE" id="PS51118"/>
    </source>
</evidence>
<comment type="caution">
    <text evidence="5">The sequence shown here is derived from an EMBL/GenBank/DDBJ whole genome shotgun (WGS) entry which is preliminary data.</text>
</comment>
<evidence type="ECO:0000256" key="2">
    <source>
        <dbReference type="ARBA" id="ARBA00023125"/>
    </source>
</evidence>
<gene>
    <name evidence="5" type="ORF">FG383_06575</name>
</gene>
<dbReference type="OrthoDB" id="9800966at2"/>
<dbReference type="PANTHER" id="PTHR33204:SF37">
    <property type="entry name" value="HTH-TYPE TRANSCRIPTIONAL REGULATOR YODB"/>
    <property type="match status" value="1"/>
</dbReference>
<dbReference type="InterPro" id="IPR002577">
    <property type="entry name" value="HTH_HxlR"/>
</dbReference>
<keyword evidence="1" id="KW-0805">Transcription regulation</keyword>
<name>A0A544TG01_9BACI</name>
<feature type="domain" description="HTH hxlR-type" evidence="4">
    <location>
        <begin position="4"/>
        <end position="106"/>
    </location>
</feature>
<evidence type="ECO:0000313" key="5">
    <source>
        <dbReference type="EMBL" id="TQR16379.1"/>
    </source>
</evidence>
<dbReference type="RefSeq" id="WP_142606184.1">
    <property type="nucleotide sequence ID" value="NZ_VDGG01000011.1"/>
</dbReference>
<reference evidence="5 6" key="1">
    <citation type="submission" date="2019-05" db="EMBL/GenBank/DDBJ databases">
        <title>Psychrobacillus vulpis sp. nov., a new species isolated from feces of a red fox that inhabits in The Tablas de Daimiel Natural Park, Albacete, Spain.</title>
        <authorList>
            <person name="Rodriguez M."/>
            <person name="Reina J.C."/>
            <person name="Bejar V."/>
            <person name="Llamas I."/>
        </authorList>
    </citation>
    <scope>NUCLEOTIDE SEQUENCE [LARGE SCALE GENOMIC DNA]</scope>
    <source>
        <strain evidence="5 6">NHI-2</strain>
    </source>
</reference>
<protein>
    <submittedName>
        <fullName evidence="5">Helix-turn-helix transcriptional regulator</fullName>
    </submittedName>
</protein>
<dbReference type="SUPFAM" id="SSF46785">
    <property type="entry name" value="Winged helix' DNA-binding domain"/>
    <property type="match status" value="1"/>
</dbReference>